<keyword evidence="7 13" id="KW-0479">Metal-binding</keyword>
<evidence type="ECO:0000256" key="3">
    <source>
        <dbReference type="ARBA" id="ARBA00016182"/>
    </source>
</evidence>
<evidence type="ECO:0000256" key="8">
    <source>
        <dbReference type="ARBA" id="ARBA00022842"/>
    </source>
</evidence>
<dbReference type="PROSITE" id="PS50878">
    <property type="entry name" value="RT_POL"/>
    <property type="match status" value="1"/>
</dbReference>
<evidence type="ECO:0000256" key="11">
    <source>
        <dbReference type="ARBA" id="ARBA00023242"/>
    </source>
</evidence>
<proteinExistence type="inferred from homology"/>
<evidence type="ECO:0000256" key="5">
    <source>
        <dbReference type="ARBA" id="ARBA00022679"/>
    </source>
</evidence>
<keyword evidence="17" id="KW-1185">Reference proteome</keyword>
<dbReference type="InterPro" id="IPR021891">
    <property type="entry name" value="Telomerase_RBD"/>
</dbReference>
<dbReference type="Pfam" id="PF21399">
    <property type="entry name" value="TERT_C"/>
    <property type="match status" value="1"/>
</dbReference>
<feature type="compositionally biased region" description="Basic and acidic residues" evidence="14">
    <location>
        <begin position="264"/>
        <end position="286"/>
    </location>
</feature>
<feature type="region of interest" description="Disordered" evidence="14">
    <location>
        <begin position="186"/>
        <end position="237"/>
    </location>
</feature>
<dbReference type="CDD" id="cd01648">
    <property type="entry name" value="TERT"/>
    <property type="match status" value="1"/>
</dbReference>
<keyword evidence="9 13" id="KW-0779">Telomere</keyword>
<dbReference type="Gene3D" id="1.10.132.70">
    <property type="match status" value="1"/>
</dbReference>
<evidence type="ECO:0000313" key="17">
    <source>
        <dbReference type="Proteomes" id="UP001443914"/>
    </source>
</evidence>
<dbReference type="InterPro" id="IPR003545">
    <property type="entry name" value="Telomerase_RT"/>
</dbReference>
<dbReference type="EMBL" id="JBDFQZ010000002">
    <property type="protein sequence ID" value="KAK9750374.1"/>
    <property type="molecule type" value="Genomic_DNA"/>
</dbReference>
<comment type="caution">
    <text evidence="16">The sequence shown here is derived from an EMBL/GenBank/DDBJ whole genome shotgun (WGS) entry which is preliminary data.</text>
</comment>
<keyword evidence="4 13" id="KW-0158">Chromosome</keyword>
<protein>
    <recommendedName>
        <fullName evidence="3 13">Telomerase reverse transcriptase</fullName>
        <ecNumber evidence="2 13">2.7.7.49</ecNumber>
    </recommendedName>
    <alternativeName>
        <fullName evidence="13">Telomerase catalytic subunit</fullName>
    </alternativeName>
</protein>
<evidence type="ECO:0000256" key="6">
    <source>
        <dbReference type="ARBA" id="ARBA00022695"/>
    </source>
</evidence>
<feature type="compositionally biased region" description="Polar residues" evidence="14">
    <location>
        <begin position="227"/>
        <end position="237"/>
    </location>
</feature>
<keyword evidence="11 13" id="KW-0539">Nucleus</keyword>
<evidence type="ECO:0000256" key="14">
    <source>
        <dbReference type="SAM" id="MobiDB-lite"/>
    </source>
</evidence>
<dbReference type="Pfam" id="PF12009">
    <property type="entry name" value="Telomerase_RBD"/>
    <property type="match status" value="1"/>
</dbReference>
<dbReference type="SUPFAM" id="SSF56672">
    <property type="entry name" value="DNA/RNA polymerases"/>
    <property type="match status" value="1"/>
</dbReference>
<evidence type="ECO:0000256" key="12">
    <source>
        <dbReference type="ARBA" id="ARBA00048173"/>
    </source>
</evidence>
<accession>A0AAW1MVM9</accession>
<evidence type="ECO:0000256" key="2">
    <source>
        <dbReference type="ARBA" id="ARBA00012493"/>
    </source>
</evidence>
<dbReference type="PANTHER" id="PTHR12066">
    <property type="entry name" value="TELOMERASE REVERSE TRANSCRIPTASE"/>
    <property type="match status" value="1"/>
</dbReference>
<evidence type="ECO:0000256" key="1">
    <source>
        <dbReference type="ARBA" id="ARBA00008001"/>
    </source>
</evidence>
<comment type="similarity">
    <text evidence="1 13">Belongs to the reverse transcriptase family. Telomerase subfamily.</text>
</comment>
<dbReference type="Proteomes" id="UP001443914">
    <property type="component" value="Unassembled WGS sequence"/>
</dbReference>
<name>A0AAW1MVM9_SAPOF</name>
<evidence type="ECO:0000256" key="13">
    <source>
        <dbReference type="RuleBase" id="RU365061"/>
    </source>
</evidence>
<dbReference type="InterPro" id="IPR049139">
    <property type="entry name" value="TERT_C"/>
</dbReference>
<dbReference type="SMART" id="SM00975">
    <property type="entry name" value="Telomerase_RBD"/>
    <property type="match status" value="1"/>
</dbReference>
<dbReference type="GO" id="GO:0000333">
    <property type="term" value="C:telomerase catalytic core complex"/>
    <property type="evidence" value="ECO:0007669"/>
    <property type="project" value="TreeGrafter"/>
</dbReference>
<feature type="compositionally biased region" description="Basic residues" evidence="14">
    <location>
        <begin position="287"/>
        <end position="304"/>
    </location>
</feature>
<evidence type="ECO:0000256" key="4">
    <source>
        <dbReference type="ARBA" id="ARBA00022454"/>
    </source>
</evidence>
<sequence length="1256" mass="143953">MKKKRRERVPNVLWTLFKHNARTISSTIISLIPQTCDCKSTGKCLRCVYGNGDDDAAMSYLVRPDDPSDYRRFMKNCFVVVPPLAPPLPPLVSFTRFWSQLQIVERTIEAYFNKQTAPCNVICHGYKRFKQLSSVVELLTQSIWDLTLKRIGDSLMVYLLMHTSIFMSVQHNVHQQVAGPPVKLVFGRSLEHPPPSSTDASHSRKRRRKNRSISEEPPNKVPVKAVQYQQNSSSSVGIGNDDYGGLTCSKPATLLQLAETSRCYNDHGSGKQNIPEEKSSEMLEKKPGKRFRQPSWQRGKRRKTMVPEGTSTQVCSAGISSVDHDESKAHAPGNQWLGQGGPTSDKNSSNKRINMQLFCRCCSVFQSLSQLPVDAQINRKPIFYNLKHSSSLFLEKHMLNSLKPGIAGVKDLLLDICGLASVDSRNLPALCFHKKGFCSHDSSCSYHSLIKSLKLFVHRAKKCQHTKLLQKHCSSQLNFQVSDIEPALARPEQDTRQKVAQLGNRKRKTEIVQRHFGLSQPYCLKEDVVSFIWAVCRNILPPELLGVSSSRRTLRRNVSKFIKLRQFEKYSLNQCMSKMELAKFPLFSNKGSSKCFCSISSENVTKEIPGQKRHIPQNTACKCNTLKRTLLERWIFWFFANIVVPLVQANFYATESEHGKLNIFYYRKSIWEKLSDGITRLLKDQSYRSLDNASVIKILRKRSFGFSKVRLCPKEAGARPIANLKAPSRFCIGRCHSRTRLPRTQRKGRSLSSTTTNRVTYFKSVNTILRDLHLVIKDVKRKEPERWGSTVFCYNDIYRKFCLFLRRLKEGQAAMPAVYLVVSDVQKAFDTVNQDKLLSILNETQMADRYTMQKSREIFSRKTCVWFSEDVKLTSQGDGSVRQRTFRRVSVNQEQSKTVKREELQLILKEHLKNNVLKLGQYFFLQTVGIPQGSVLSTLLCTLYYGHMENNVIVPYLAKSGNDIAEPNDNGRVALDAMSDASFPLPESMLLRFVDDFLFISTSKKQAMTFYTRLRRGFREYNCYMNQEKFCTNFDCGSLQPGSKRLLIGGDGVSFVQWSGLLINSSNLEVQADYSRYLNDHLSSTLTVNWQHKPGRRLKGKLRAYMRPKCHPIFFDLTINSPATIKLNVYQAFVLCAMKFHCYVRELSTWCNLHPNTHVTSIEGSLRYMYKLMKRRMFRVDSSSVSQPVFQVSKQEIYWLGLTAYVRVLNKKKSRHKELLRLLRLKLAQFTCAGGSPDLKYAVEDSHSSVLWEIKY</sequence>
<dbReference type="AlphaFoldDB" id="A0AAW1MVM9"/>
<evidence type="ECO:0000256" key="10">
    <source>
        <dbReference type="ARBA" id="ARBA00022918"/>
    </source>
</evidence>
<organism evidence="16 17">
    <name type="scientific">Saponaria officinalis</name>
    <name type="common">Common soapwort</name>
    <name type="synonym">Lychnis saponaria</name>
    <dbReference type="NCBI Taxonomy" id="3572"/>
    <lineage>
        <taxon>Eukaryota</taxon>
        <taxon>Viridiplantae</taxon>
        <taxon>Streptophyta</taxon>
        <taxon>Embryophyta</taxon>
        <taxon>Tracheophyta</taxon>
        <taxon>Spermatophyta</taxon>
        <taxon>Magnoliopsida</taxon>
        <taxon>eudicotyledons</taxon>
        <taxon>Gunneridae</taxon>
        <taxon>Pentapetalae</taxon>
        <taxon>Caryophyllales</taxon>
        <taxon>Caryophyllaceae</taxon>
        <taxon>Caryophylleae</taxon>
        <taxon>Saponaria</taxon>
    </lineage>
</organism>
<dbReference type="PANTHER" id="PTHR12066:SF0">
    <property type="entry name" value="TELOMERASE REVERSE TRANSCRIPTASE"/>
    <property type="match status" value="1"/>
</dbReference>
<evidence type="ECO:0000259" key="15">
    <source>
        <dbReference type="PROSITE" id="PS50878"/>
    </source>
</evidence>
<comment type="function">
    <text evidence="13">Telomerase is a ribonucleoprotein enzyme essential for the replication of chromosome termini in most eukaryotes. It elongates telomeres. It is a reverse transcriptase that adds simple sequence repeats to chromosome ends by copying a template sequence within the RNA component of the enzyme.</text>
</comment>
<evidence type="ECO:0000256" key="9">
    <source>
        <dbReference type="ARBA" id="ARBA00022895"/>
    </source>
</evidence>
<gene>
    <name evidence="16" type="ORF">RND81_02G191800</name>
</gene>
<dbReference type="GO" id="GO:0007004">
    <property type="term" value="P:telomere maintenance via telomerase"/>
    <property type="evidence" value="ECO:0007669"/>
    <property type="project" value="TreeGrafter"/>
</dbReference>
<dbReference type="GO" id="GO:0046872">
    <property type="term" value="F:metal ion binding"/>
    <property type="evidence" value="ECO:0007669"/>
    <property type="project" value="UniProtKB-KW"/>
</dbReference>
<dbReference type="InterPro" id="IPR000477">
    <property type="entry name" value="RT_dom"/>
</dbReference>
<comment type="catalytic activity">
    <reaction evidence="12 13">
        <text>DNA(n) + a 2'-deoxyribonucleoside 5'-triphosphate = DNA(n+1) + diphosphate</text>
        <dbReference type="Rhea" id="RHEA:22508"/>
        <dbReference type="Rhea" id="RHEA-COMP:17339"/>
        <dbReference type="Rhea" id="RHEA-COMP:17340"/>
        <dbReference type="ChEBI" id="CHEBI:33019"/>
        <dbReference type="ChEBI" id="CHEBI:61560"/>
        <dbReference type="ChEBI" id="CHEBI:173112"/>
        <dbReference type="EC" id="2.7.7.49"/>
    </reaction>
</comment>
<keyword evidence="10 13" id="KW-0695">RNA-directed DNA polymerase</keyword>
<dbReference type="Gene3D" id="1.10.357.90">
    <property type="match status" value="1"/>
</dbReference>
<reference evidence="16" key="1">
    <citation type="submission" date="2024-03" db="EMBL/GenBank/DDBJ databases">
        <title>WGS assembly of Saponaria officinalis var. Norfolk2.</title>
        <authorList>
            <person name="Jenkins J."/>
            <person name="Shu S."/>
            <person name="Grimwood J."/>
            <person name="Barry K."/>
            <person name="Goodstein D."/>
            <person name="Schmutz J."/>
            <person name="Leebens-Mack J."/>
            <person name="Osbourn A."/>
        </authorList>
    </citation>
    <scope>NUCLEOTIDE SEQUENCE [LARGE SCALE GENOMIC DNA]</scope>
    <source>
        <strain evidence="16">JIC</strain>
    </source>
</reference>
<comment type="subcellular location">
    <subcellularLocation>
        <location evidence="13">Nucleus</location>
    </subcellularLocation>
    <subcellularLocation>
        <location evidence="13">Chromosome</location>
        <location evidence="13">Telomere</location>
    </subcellularLocation>
</comment>
<feature type="compositionally biased region" description="Polar residues" evidence="14">
    <location>
        <begin position="309"/>
        <end position="319"/>
    </location>
</feature>
<dbReference type="GO" id="GO:0042162">
    <property type="term" value="F:telomeric DNA binding"/>
    <property type="evidence" value="ECO:0007669"/>
    <property type="project" value="TreeGrafter"/>
</dbReference>
<dbReference type="PRINTS" id="PR01365">
    <property type="entry name" value="TELOMERASERT"/>
</dbReference>
<keyword evidence="8 13" id="KW-0460">Magnesium</keyword>
<evidence type="ECO:0000256" key="7">
    <source>
        <dbReference type="ARBA" id="ARBA00022723"/>
    </source>
</evidence>
<evidence type="ECO:0000313" key="16">
    <source>
        <dbReference type="EMBL" id="KAK9750374.1"/>
    </source>
</evidence>
<dbReference type="GO" id="GO:0000781">
    <property type="term" value="C:chromosome, telomeric region"/>
    <property type="evidence" value="ECO:0007669"/>
    <property type="project" value="UniProtKB-SubCell"/>
</dbReference>
<dbReference type="GO" id="GO:0003720">
    <property type="term" value="F:telomerase activity"/>
    <property type="evidence" value="ECO:0007669"/>
    <property type="project" value="InterPro"/>
</dbReference>
<feature type="region of interest" description="Disordered" evidence="14">
    <location>
        <begin position="263"/>
        <end position="348"/>
    </location>
</feature>
<dbReference type="Pfam" id="PF00078">
    <property type="entry name" value="RVT_1"/>
    <property type="match status" value="1"/>
</dbReference>
<dbReference type="GO" id="GO:0070034">
    <property type="term" value="F:telomerase RNA binding"/>
    <property type="evidence" value="ECO:0007669"/>
    <property type="project" value="TreeGrafter"/>
</dbReference>
<feature type="domain" description="Reverse transcriptase" evidence="15">
    <location>
        <begin position="693"/>
        <end position="1063"/>
    </location>
</feature>
<keyword evidence="5 13" id="KW-0808">Transferase</keyword>
<keyword evidence="6 13" id="KW-0548">Nucleotidyltransferase</keyword>
<dbReference type="InterPro" id="IPR043502">
    <property type="entry name" value="DNA/RNA_pol_sf"/>
</dbReference>
<dbReference type="EC" id="2.7.7.49" evidence="2 13"/>
<dbReference type="Gene3D" id="3.30.70.2630">
    <property type="match status" value="1"/>
</dbReference>